<evidence type="ECO:0000256" key="3">
    <source>
        <dbReference type="ARBA" id="ARBA00023235"/>
    </source>
</evidence>
<dbReference type="GO" id="GO:0160147">
    <property type="term" value="F:tRNA pseudouridine(38-40) synthase activity"/>
    <property type="evidence" value="ECO:0007669"/>
    <property type="project" value="UniProtKB-EC"/>
</dbReference>
<comment type="catalytic activity">
    <reaction evidence="4 7">
        <text>uridine(38/39/40) in tRNA = pseudouridine(38/39/40) in tRNA</text>
        <dbReference type="Rhea" id="RHEA:22376"/>
        <dbReference type="Rhea" id="RHEA-COMP:10085"/>
        <dbReference type="Rhea" id="RHEA-COMP:10087"/>
        <dbReference type="ChEBI" id="CHEBI:65314"/>
        <dbReference type="ChEBI" id="CHEBI:65315"/>
        <dbReference type="EC" id="5.4.99.12"/>
    </reaction>
</comment>
<dbReference type="PANTHER" id="PTHR11142">
    <property type="entry name" value="PSEUDOURIDYLATE SYNTHASE"/>
    <property type="match status" value="1"/>
</dbReference>
<protein>
    <recommendedName>
        <fullName evidence="4">tRNA pseudouridine synthase A</fullName>
        <ecNumber evidence="4">5.4.99.12</ecNumber>
    </recommendedName>
    <alternativeName>
        <fullName evidence="4">tRNA pseudouridine(38-40) synthase</fullName>
    </alternativeName>
    <alternativeName>
        <fullName evidence="4">tRNA pseudouridylate synthase I</fullName>
    </alternativeName>
    <alternativeName>
        <fullName evidence="4">tRNA-uridine isomerase I</fullName>
    </alternativeName>
</protein>
<dbReference type="RefSeq" id="WP_124705575.1">
    <property type="nucleotide sequence ID" value="NZ_BGOW01000027.1"/>
</dbReference>
<dbReference type="GO" id="GO:0031119">
    <property type="term" value="P:tRNA pseudouridine synthesis"/>
    <property type="evidence" value="ECO:0007669"/>
    <property type="project" value="UniProtKB-UniRule"/>
</dbReference>
<comment type="function">
    <text evidence="4">Formation of pseudouridine at positions 38, 39 and 40 in the anticodon stem and loop of transfer RNAs.</text>
</comment>
<gene>
    <name evidence="4" type="primary">truA</name>
    <name evidence="9" type="ORF">SFMTTN_2619</name>
</gene>
<comment type="similarity">
    <text evidence="1 4 7">Belongs to the tRNA pseudouridine synthase TruA family.</text>
</comment>
<dbReference type="GO" id="GO:0003723">
    <property type="term" value="F:RNA binding"/>
    <property type="evidence" value="ECO:0007669"/>
    <property type="project" value="InterPro"/>
</dbReference>
<comment type="subunit">
    <text evidence="4">Homodimer.</text>
</comment>
<feature type="domain" description="Pseudouridine synthase I TruA alpha/beta" evidence="8">
    <location>
        <begin position="143"/>
        <end position="244"/>
    </location>
</feature>
<comment type="caution">
    <text evidence="9">The sequence shown here is derived from an EMBL/GenBank/DDBJ whole genome shotgun (WGS) entry which is preliminary data.</text>
</comment>
<dbReference type="HAMAP" id="MF_00171">
    <property type="entry name" value="TruA"/>
    <property type="match status" value="1"/>
</dbReference>
<dbReference type="InterPro" id="IPR020097">
    <property type="entry name" value="PsdUridine_synth_TruA_a/b_dom"/>
</dbReference>
<name>A0A401JGP8_9PROT</name>
<dbReference type="Pfam" id="PF01416">
    <property type="entry name" value="PseudoU_synth_1"/>
    <property type="match status" value="2"/>
</dbReference>
<sequence length="258" mass="28469">MVRIALGLEYDGRNFCGWQTQSAGCSVQDALQRALTSIAGHPVEVVAAGRTDAGVHAAMQVVHFDAQFDRPASAWVRGVNSFLPDSVAVLWACVVTQEFHARFSALARSYRYVLLNHPVRPALQAGKAGWFHAPLALEPMHEAAQLLIGTHDFSAFRAAACQAKSPVRELRSLEIRRDGDRILFDLSANAFLHHMVRNIVGALVYVGKGRYPSHWVAELLQQRDRKLAAPTFAPDGLYLSAVQYADEWGLPTSQRIDL</sequence>
<dbReference type="InterPro" id="IPR020103">
    <property type="entry name" value="PsdUridine_synth_cat_dom_sf"/>
</dbReference>
<evidence type="ECO:0000256" key="1">
    <source>
        <dbReference type="ARBA" id="ARBA00009375"/>
    </source>
</evidence>
<dbReference type="InterPro" id="IPR020094">
    <property type="entry name" value="TruA/RsuA/RluB/E/F_N"/>
</dbReference>
<evidence type="ECO:0000256" key="7">
    <source>
        <dbReference type="RuleBase" id="RU003792"/>
    </source>
</evidence>
<dbReference type="PANTHER" id="PTHR11142:SF0">
    <property type="entry name" value="TRNA PSEUDOURIDINE SYNTHASE-LIKE 1"/>
    <property type="match status" value="1"/>
</dbReference>
<dbReference type="FunFam" id="3.30.70.580:FF:000001">
    <property type="entry name" value="tRNA pseudouridine synthase A"/>
    <property type="match status" value="1"/>
</dbReference>
<dbReference type="InterPro" id="IPR001406">
    <property type="entry name" value="PsdUridine_synth_TruA"/>
</dbReference>
<dbReference type="EMBL" id="BGOW01000027">
    <property type="protein sequence ID" value="GBL46794.1"/>
    <property type="molecule type" value="Genomic_DNA"/>
</dbReference>
<reference evidence="9 10" key="1">
    <citation type="journal article" date="2019" name="Front. Microbiol.">
        <title>Genomes of Neutrophilic Sulfur-Oxidizing Chemolithoautotrophs Representing 9 Proteobacterial Species From 8 Genera.</title>
        <authorList>
            <person name="Watanabe T."/>
            <person name="Kojima H."/>
            <person name="Umezawa K."/>
            <person name="Hori C."/>
            <person name="Takasuka T.E."/>
            <person name="Kato Y."/>
            <person name="Fukui M."/>
        </authorList>
    </citation>
    <scope>NUCLEOTIDE SEQUENCE [LARGE SCALE GENOMIC DNA]</scope>
    <source>
        <strain evidence="9 10">TTN</strain>
    </source>
</reference>
<comment type="caution">
    <text evidence="4">Lacks conserved residue(s) required for the propagation of feature annotation.</text>
</comment>
<evidence type="ECO:0000259" key="8">
    <source>
        <dbReference type="Pfam" id="PF01416"/>
    </source>
</evidence>
<evidence type="ECO:0000256" key="2">
    <source>
        <dbReference type="ARBA" id="ARBA00022694"/>
    </source>
</evidence>
<dbReference type="EC" id="5.4.99.12" evidence="4"/>
<dbReference type="NCBIfam" id="TIGR00071">
    <property type="entry name" value="hisT_truA"/>
    <property type="match status" value="1"/>
</dbReference>
<dbReference type="OrthoDB" id="9811823at2"/>
<keyword evidence="10" id="KW-1185">Reference proteome</keyword>
<proteinExistence type="inferred from homology"/>
<dbReference type="PIRSF" id="PIRSF001430">
    <property type="entry name" value="tRNA_psdUrid_synth"/>
    <property type="match status" value="1"/>
</dbReference>
<dbReference type="InterPro" id="IPR020095">
    <property type="entry name" value="PsdUridine_synth_TruA_C"/>
</dbReference>
<dbReference type="Gene3D" id="3.30.70.580">
    <property type="entry name" value="Pseudouridine synthase I, catalytic domain, N-terminal subdomain"/>
    <property type="match status" value="1"/>
</dbReference>
<keyword evidence="3 4" id="KW-0413">Isomerase</keyword>
<evidence type="ECO:0000256" key="6">
    <source>
        <dbReference type="PIRSR" id="PIRSR001430-2"/>
    </source>
</evidence>
<organism evidence="9 10">
    <name type="scientific">Sulfuriferula multivorans</name>
    <dbReference type="NCBI Taxonomy" id="1559896"/>
    <lineage>
        <taxon>Bacteria</taxon>
        <taxon>Pseudomonadati</taxon>
        <taxon>Pseudomonadota</taxon>
        <taxon>Betaproteobacteria</taxon>
        <taxon>Nitrosomonadales</taxon>
        <taxon>Sulfuricellaceae</taxon>
        <taxon>Sulfuriferula</taxon>
    </lineage>
</organism>
<keyword evidence="2 4" id="KW-0819">tRNA processing</keyword>
<feature type="binding site" evidence="4 6">
    <location>
        <position position="110"/>
    </location>
    <ligand>
        <name>substrate</name>
    </ligand>
</feature>
<dbReference type="Proteomes" id="UP000286806">
    <property type="component" value="Unassembled WGS sequence"/>
</dbReference>
<feature type="active site" description="Nucleophile" evidence="4 5">
    <location>
        <position position="52"/>
    </location>
</feature>
<dbReference type="Gene3D" id="3.30.70.660">
    <property type="entry name" value="Pseudouridine synthase I, catalytic domain, C-terminal subdomain"/>
    <property type="match status" value="1"/>
</dbReference>
<evidence type="ECO:0000313" key="10">
    <source>
        <dbReference type="Proteomes" id="UP000286806"/>
    </source>
</evidence>
<accession>A0A401JGP8</accession>
<dbReference type="AlphaFoldDB" id="A0A401JGP8"/>
<evidence type="ECO:0000256" key="5">
    <source>
        <dbReference type="PIRSR" id="PIRSR001430-1"/>
    </source>
</evidence>
<feature type="domain" description="Pseudouridine synthase I TruA alpha/beta" evidence="8">
    <location>
        <begin position="9"/>
        <end position="103"/>
    </location>
</feature>
<evidence type="ECO:0000313" key="9">
    <source>
        <dbReference type="EMBL" id="GBL46794.1"/>
    </source>
</evidence>
<dbReference type="CDD" id="cd02570">
    <property type="entry name" value="PseudoU_synth_EcTruA"/>
    <property type="match status" value="1"/>
</dbReference>
<evidence type="ECO:0000256" key="4">
    <source>
        <dbReference type="HAMAP-Rule" id="MF_00171"/>
    </source>
</evidence>
<dbReference type="SUPFAM" id="SSF55120">
    <property type="entry name" value="Pseudouridine synthase"/>
    <property type="match status" value="1"/>
</dbReference>